<dbReference type="Pfam" id="PF21172">
    <property type="entry name" value="CueP"/>
    <property type="match status" value="1"/>
</dbReference>
<dbReference type="PROSITE" id="PS51257">
    <property type="entry name" value="PROKAR_LIPOPROTEIN"/>
    <property type="match status" value="1"/>
</dbReference>
<evidence type="ECO:0000313" key="3">
    <source>
        <dbReference type="Proteomes" id="UP001519343"/>
    </source>
</evidence>
<protein>
    <recommendedName>
        <fullName evidence="4">Lipoprotein</fullName>
    </recommendedName>
</protein>
<feature type="signal peptide" evidence="1">
    <location>
        <begin position="1"/>
        <end position="20"/>
    </location>
</feature>
<dbReference type="Proteomes" id="UP001519343">
    <property type="component" value="Unassembled WGS sequence"/>
</dbReference>
<evidence type="ECO:0000313" key="2">
    <source>
        <dbReference type="EMBL" id="MBP1931125.1"/>
    </source>
</evidence>
<evidence type="ECO:0008006" key="4">
    <source>
        <dbReference type="Google" id="ProtNLM"/>
    </source>
</evidence>
<keyword evidence="1" id="KW-0732">Signal</keyword>
<dbReference type="InterPro" id="IPR047808">
    <property type="entry name" value="CueP-like"/>
</dbReference>
<accession>A0ABS4GLI3</accession>
<feature type="chain" id="PRO_5046071411" description="Lipoprotein" evidence="1">
    <location>
        <begin position="21"/>
        <end position="94"/>
    </location>
</feature>
<name>A0ABS4GLI3_9BACL</name>
<dbReference type="Gene3D" id="2.60.40.3700">
    <property type="match status" value="1"/>
</dbReference>
<proteinExistence type="predicted"/>
<gene>
    <name evidence="2" type="ORF">J2Z37_001122</name>
</gene>
<reference evidence="2 3" key="1">
    <citation type="submission" date="2021-03" db="EMBL/GenBank/DDBJ databases">
        <title>Genomic Encyclopedia of Type Strains, Phase IV (KMG-IV): sequencing the most valuable type-strain genomes for metagenomic binning, comparative biology and taxonomic classification.</title>
        <authorList>
            <person name="Goeker M."/>
        </authorList>
    </citation>
    <scope>NUCLEOTIDE SEQUENCE [LARGE SCALE GENOMIC DNA]</scope>
    <source>
        <strain evidence="2 3">DSM 24738</strain>
    </source>
</reference>
<sequence length="94" mass="10042">MKLKIYAITLLAAVALTACSGGNTNQESSAKILETKNVKELVNDYSVGNKKAENASVTSAQLTVTDTDGSQLVYALPEDEFFVSIAPYVSQTHD</sequence>
<keyword evidence="3" id="KW-1185">Reference proteome</keyword>
<comment type="caution">
    <text evidence="2">The sequence shown here is derived from an EMBL/GenBank/DDBJ whole genome shotgun (WGS) entry which is preliminary data.</text>
</comment>
<dbReference type="EMBL" id="JAGGKT010000002">
    <property type="protein sequence ID" value="MBP1931125.1"/>
    <property type="molecule type" value="Genomic_DNA"/>
</dbReference>
<evidence type="ECO:0000256" key="1">
    <source>
        <dbReference type="SAM" id="SignalP"/>
    </source>
</evidence>
<organism evidence="2 3">
    <name type="scientific">Ammoniphilus resinae</name>
    <dbReference type="NCBI Taxonomy" id="861532"/>
    <lineage>
        <taxon>Bacteria</taxon>
        <taxon>Bacillati</taxon>
        <taxon>Bacillota</taxon>
        <taxon>Bacilli</taxon>
        <taxon>Bacillales</taxon>
        <taxon>Paenibacillaceae</taxon>
        <taxon>Aneurinibacillus group</taxon>
        <taxon>Ammoniphilus</taxon>
    </lineage>
</organism>